<dbReference type="OrthoDB" id="769236at2"/>
<proteinExistence type="predicted"/>
<dbReference type="STRING" id="405671.SAMN05421827_11037"/>
<protein>
    <submittedName>
        <fullName evidence="1">Uncharacterized protein</fullName>
    </submittedName>
</protein>
<dbReference type="EMBL" id="FNCH01000010">
    <property type="protein sequence ID" value="SDG72670.1"/>
    <property type="molecule type" value="Genomic_DNA"/>
</dbReference>
<accession>A0A1G7WN68</accession>
<evidence type="ECO:0000313" key="2">
    <source>
        <dbReference type="Proteomes" id="UP000199643"/>
    </source>
</evidence>
<sequence>MKNLEFNHEFEMDGMHVCIDIPKKKCNQIYIEGELLGTVWECRKQGATSFISRDFKLAPYLERIINELNLFTRVSL</sequence>
<name>A0A1G7WN68_9SPHI</name>
<gene>
    <name evidence="1" type="ORF">SAMN05421827_11037</name>
</gene>
<dbReference type="RefSeq" id="WP_090500796.1">
    <property type="nucleotide sequence ID" value="NZ_FNCH01000010.1"/>
</dbReference>
<organism evidence="1 2">
    <name type="scientific">Pedobacter terrae</name>
    <dbReference type="NCBI Taxonomy" id="405671"/>
    <lineage>
        <taxon>Bacteria</taxon>
        <taxon>Pseudomonadati</taxon>
        <taxon>Bacteroidota</taxon>
        <taxon>Sphingobacteriia</taxon>
        <taxon>Sphingobacteriales</taxon>
        <taxon>Sphingobacteriaceae</taxon>
        <taxon>Pedobacter</taxon>
    </lineage>
</organism>
<reference evidence="2" key="1">
    <citation type="submission" date="2016-10" db="EMBL/GenBank/DDBJ databases">
        <authorList>
            <person name="Varghese N."/>
            <person name="Submissions S."/>
        </authorList>
    </citation>
    <scope>NUCLEOTIDE SEQUENCE [LARGE SCALE GENOMIC DNA]</scope>
    <source>
        <strain evidence="2">DSM 17933</strain>
    </source>
</reference>
<keyword evidence="2" id="KW-1185">Reference proteome</keyword>
<dbReference type="Proteomes" id="UP000199643">
    <property type="component" value="Unassembled WGS sequence"/>
</dbReference>
<dbReference type="AlphaFoldDB" id="A0A1G7WN68"/>
<evidence type="ECO:0000313" key="1">
    <source>
        <dbReference type="EMBL" id="SDG72670.1"/>
    </source>
</evidence>